<feature type="transmembrane region" description="Helical" evidence="2">
    <location>
        <begin position="12"/>
        <end position="32"/>
    </location>
</feature>
<evidence type="ECO:0000256" key="2">
    <source>
        <dbReference type="SAM" id="Phobius"/>
    </source>
</evidence>
<keyword evidence="2" id="KW-0812">Transmembrane</keyword>
<dbReference type="Gene3D" id="3.40.50.1820">
    <property type="entry name" value="alpha/beta hydrolase"/>
    <property type="match status" value="1"/>
</dbReference>
<organism evidence="4 5">
    <name type="scientific">Tetraparma gracilis</name>
    <dbReference type="NCBI Taxonomy" id="2962635"/>
    <lineage>
        <taxon>Eukaryota</taxon>
        <taxon>Sar</taxon>
        <taxon>Stramenopiles</taxon>
        <taxon>Ochrophyta</taxon>
        <taxon>Bolidophyceae</taxon>
        <taxon>Parmales</taxon>
        <taxon>Triparmaceae</taxon>
        <taxon>Tetraparma</taxon>
    </lineage>
</organism>
<dbReference type="Proteomes" id="UP001165060">
    <property type="component" value="Unassembled WGS sequence"/>
</dbReference>
<dbReference type="PANTHER" id="PTHR43433:SF5">
    <property type="entry name" value="AB HYDROLASE-1 DOMAIN-CONTAINING PROTEIN"/>
    <property type="match status" value="1"/>
</dbReference>
<keyword evidence="2" id="KW-1133">Transmembrane helix</keyword>
<evidence type="ECO:0000313" key="4">
    <source>
        <dbReference type="EMBL" id="GMI42507.1"/>
    </source>
</evidence>
<dbReference type="Pfam" id="PF12697">
    <property type="entry name" value="Abhydrolase_6"/>
    <property type="match status" value="1"/>
</dbReference>
<gene>
    <name evidence="4" type="ORF">TeGR_g698</name>
</gene>
<keyword evidence="5" id="KW-1185">Reference proteome</keyword>
<proteinExistence type="predicted"/>
<accession>A0ABQ6N7C8</accession>
<comment type="caution">
    <text evidence="4">The sequence shown here is derived from an EMBL/GenBank/DDBJ whole genome shotgun (WGS) entry which is preliminary data.</text>
</comment>
<evidence type="ECO:0000313" key="5">
    <source>
        <dbReference type="Proteomes" id="UP001165060"/>
    </source>
</evidence>
<feature type="transmembrane region" description="Helical" evidence="2">
    <location>
        <begin position="44"/>
        <end position="64"/>
    </location>
</feature>
<sequence length="448" mass="50007">MAIIIGLTGWYLRSVYLTSILTFFLLPLLPLLPPPPSALPTLPTLPTVLYAGYLQLLSLGYLVVKRTVQAFMSHDQPPTLEALKADLSFAHGHEMVQGFFKTRDNVTIAYTKIGTGPKVIFTANGLGCSAVFGVPILNLICDSSTFDDYTLVTWDYRGLFGSTGGSEDLPSTFFSIRDNAQDARELLNHIGAKKIFAMFGYSTGVQVCLEFAAMFPDLVEHLVLMNGTHGHLITSLLQPIVRIPFLHEQLVWLVQLSSIWIVARPKAYAVLKTFLMNVITAFRYLVLKPFSFITGKSYEWHVTHYLLEFFGSETHSINYLKYPAALDAHSAYHILPEIKQKTLIISGMLDVLTPAYASYEMAAEMPNAELRVQTFGTHFVLLEYPDRCAKWIKAFLEGGDDKKKKKGSGGEGEKGSRSRSRTKSAARSRSMSRAKSRTRSKSRARKLD</sequence>
<keyword evidence="2" id="KW-0472">Membrane</keyword>
<dbReference type="InterPro" id="IPR000073">
    <property type="entry name" value="AB_hydrolase_1"/>
</dbReference>
<evidence type="ECO:0000259" key="3">
    <source>
        <dbReference type="Pfam" id="PF12697"/>
    </source>
</evidence>
<dbReference type="PANTHER" id="PTHR43433">
    <property type="entry name" value="HYDROLASE, ALPHA/BETA FOLD FAMILY PROTEIN"/>
    <property type="match status" value="1"/>
</dbReference>
<name>A0ABQ6N7C8_9STRA</name>
<feature type="domain" description="AB hydrolase-1" evidence="3">
    <location>
        <begin position="147"/>
        <end position="390"/>
    </location>
</feature>
<reference evidence="4 5" key="1">
    <citation type="journal article" date="2023" name="Commun. Biol.">
        <title>Genome analysis of Parmales, the sister group of diatoms, reveals the evolutionary specialization of diatoms from phago-mixotrophs to photoautotrophs.</title>
        <authorList>
            <person name="Ban H."/>
            <person name="Sato S."/>
            <person name="Yoshikawa S."/>
            <person name="Yamada K."/>
            <person name="Nakamura Y."/>
            <person name="Ichinomiya M."/>
            <person name="Sato N."/>
            <person name="Blanc-Mathieu R."/>
            <person name="Endo H."/>
            <person name="Kuwata A."/>
            <person name="Ogata H."/>
        </authorList>
    </citation>
    <scope>NUCLEOTIDE SEQUENCE [LARGE SCALE GENOMIC DNA]</scope>
</reference>
<dbReference type="InterPro" id="IPR050471">
    <property type="entry name" value="AB_hydrolase"/>
</dbReference>
<evidence type="ECO:0000256" key="1">
    <source>
        <dbReference type="SAM" id="MobiDB-lite"/>
    </source>
</evidence>
<dbReference type="EMBL" id="BRYB01001072">
    <property type="protein sequence ID" value="GMI42507.1"/>
    <property type="molecule type" value="Genomic_DNA"/>
</dbReference>
<feature type="region of interest" description="Disordered" evidence="1">
    <location>
        <begin position="399"/>
        <end position="448"/>
    </location>
</feature>
<feature type="compositionally biased region" description="Basic residues" evidence="1">
    <location>
        <begin position="417"/>
        <end position="448"/>
    </location>
</feature>
<protein>
    <recommendedName>
        <fullName evidence="3">AB hydrolase-1 domain-containing protein</fullName>
    </recommendedName>
</protein>
<dbReference type="InterPro" id="IPR029058">
    <property type="entry name" value="AB_hydrolase_fold"/>
</dbReference>
<dbReference type="SUPFAM" id="SSF53474">
    <property type="entry name" value="alpha/beta-Hydrolases"/>
    <property type="match status" value="1"/>
</dbReference>